<accession>A0AAU7JV44</accession>
<proteinExistence type="predicted"/>
<dbReference type="RefSeq" id="WP_406831663.1">
    <property type="nucleotide sequence ID" value="NZ_CP157483.1"/>
</dbReference>
<name>A0AAU7JV44_9MICO</name>
<sequence length="169" mass="18357">MGRKNNNREVGRATYGVARLRIPPPPLIRRGETAILGGEIPTPVVDRQPSCSTAQVGEARPRESTRPALDPVGVAAVLNGPGFRIGSRRRRGEKGRTLWLKVRSTDEAYAHDAAYVLQTVARPMSRDRGIFAIRAEGRRAHRIVECAAHLLGGDVVGYVERALASTDDG</sequence>
<protein>
    <submittedName>
        <fullName evidence="2">Uncharacterized protein</fullName>
    </submittedName>
</protein>
<evidence type="ECO:0000313" key="2">
    <source>
        <dbReference type="EMBL" id="XBO44190.1"/>
    </source>
</evidence>
<evidence type="ECO:0000256" key="1">
    <source>
        <dbReference type="SAM" id="MobiDB-lite"/>
    </source>
</evidence>
<reference evidence="2" key="1">
    <citation type="submission" date="2024-05" db="EMBL/GenBank/DDBJ databases">
        <authorList>
            <person name="Kim S."/>
            <person name="Heo J."/>
            <person name="Choi H."/>
            <person name="Choi Y."/>
            <person name="Kwon S.-W."/>
            <person name="Kim Y."/>
        </authorList>
    </citation>
    <scope>NUCLEOTIDE SEQUENCE</scope>
    <source>
        <strain evidence="2">KACC 23699</strain>
    </source>
</reference>
<gene>
    <name evidence="2" type="ORF">ABEG17_02370</name>
</gene>
<dbReference type="EMBL" id="CP157483">
    <property type="protein sequence ID" value="XBO44190.1"/>
    <property type="molecule type" value="Genomic_DNA"/>
</dbReference>
<feature type="region of interest" description="Disordered" evidence="1">
    <location>
        <begin position="40"/>
        <end position="66"/>
    </location>
</feature>
<organism evidence="2">
    <name type="scientific">Pedococcus sp. KACC 23699</name>
    <dbReference type="NCBI Taxonomy" id="3149228"/>
    <lineage>
        <taxon>Bacteria</taxon>
        <taxon>Bacillati</taxon>
        <taxon>Actinomycetota</taxon>
        <taxon>Actinomycetes</taxon>
        <taxon>Micrococcales</taxon>
        <taxon>Intrasporangiaceae</taxon>
        <taxon>Pedococcus</taxon>
    </lineage>
</organism>
<dbReference type="AlphaFoldDB" id="A0AAU7JV44"/>